<dbReference type="GO" id="GO:0009102">
    <property type="term" value="P:biotin biosynthetic process"/>
    <property type="evidence" value="ECO:0007669"/>
    <property type="project" value="TreeGrafter"/>
</dbReference>
<evidence type="ECO:0000256" key="3">
    <source>
        <dbReference type="ARBA" id="ARBA00022898"/>
    </source>
</evidence>
<feature type="domain" description="Aminotransferase class I/classII large" evidence="4">
    <location>
        <begin position="72"/>
        <end position="405"/>
    </location>
</feature>
<dbReference type="GO" id="GO:0008710">
    <property type="term" value="F:8-amino-7-oxononanoate synthase activity"/>
    <property type="evidence" value="ECO:0007669"/>
    <property type="project" value="UniProtKB-EC"/>
</dbReference>
<reference evidence="5 6" key="1">
    <citation type="journal article" date="2013" name="BMC Genomics">
        <title>Reconstruction of the lipid metabolism for the microalga Monoraphidium neglectum from its genome sequence reveals characteristics suitable for biofuel production.</title>
        <authorList>
            <person name="Bogen C."/>
            <person name="Al-Dilaimi A."/>
            <person name="Albersmeier A."/>
            <person name="Wichmann J."/>
            <person name="Grundmann M."/>
            <person name="Rupp O."/>
            <person name="Lauersen K.J."/>
            <person name="Blifernez-Klassen O."/>
            <person name="Kalinowski J."/>
            <person name="Goesmann A."/>
            <person name="Mussgnug J.H."/>
            <person name="Kruse O."/>
        </authorList>
    </citation>
    <scope>NUCLEOTIDE SEQUENCE [LARGE SCALE GENOMIC DNA]</scope>
    <source>
        <strain evidence="5 6">SAG 48.87</strain>
    </source>
</reference>
<organism evidence="5 6">
    <name type="scientific">Monoraphidium neglectum</name>
    <dbReference type="NCBI Taxonomy" id="145388"/>
    <lineage>
        <taxon>Eukaryota</taxon>
        <taxon>Viridiplantae</taxon>
        <taxon>Chlorophyta</taxon>
        <taxon>core chlorophytes</taxon>
        <taxon>Chlorophyceae</taxon>
        <taxon>CS clade</taxon>
        <taxon>Sphaeropleales</taxon>
        <taxon>Selenastraceae</taxon>
        <taxon>Monoraphidium</taxon>
    </lineage>
</organism>
<proteinExistence type="predicted"/>
<keyword evidence="2 5" id="KW-0808">Transferase</keyword>
<dbReference type="KEGG" id="mng:MNEG_13141"/>
<dbReference type="GeneID" id="25730574"/>
<name>A0A0D2J4F9_9CHLO</name>
<dbReference type="EMBL" id="KK103868">
    <property type="protein sequence ID" value="KIY94822.1"/>
    <property type="molecule type" value="Genomic_DNA"/>
</dbReference>
<dbReference type="STRING" id="145388.A0A0D2J4F9"/>
<evidence type="ECO:0000256" key="2">
    <source>
        <dbReference type="ARBA" id="ARBA00022679"/>
    </source>
</evidence>
<dbReference type="InterPro" id="IPR015421">
    <property type="entry name" value="PyrdxlP-dep_Trfase_major"/>
</dbReference>
<dbReference type="Gene3D" id="3.40.640.10">
    <property type="entry name" value="Type I PLP-dependent aspartate aminotransferase-like (Major domain)"/>
    <property type="match status" value="1"/>
</dbReference>
<dbReference type="InterPro" id="IPR015422">
    <property type="entry name" value="PyrdxlP-dep_Trfase_small"/>
</dbReference>
<dbReference type="InterPro" id="IPR015424">
    <property type="entry name" value="PyrdxlP-dep_Trfase"/>
</dbReference>
<dbReference type="InterPro" id="IPR050087">
    <property type="entry name" value="AON_synthase_class-II"/>
</dbReference>
<comment type="cofactor">
    <cofactor evidence="1">
        <name>pyridoxal 5'-phosphate</name>
        <dbReference type="ChEBI" id="CHEBI:597326"/>
    </cofactor>
</comment>
<dbReference type="PANTHER" id="PTHR13693">
    <property type="entry name" value="CLASS II AMINOTRANSFERASE/8-AMINO-7-OXONONANOATE SYNTHASE"/>
    <property type="match status" value="1"/>
</dbReference>
<dbReference type="OrthoDB" id="65434at2759"/>
<dbReference type="Pfam" id="PF00155">
    <property type="entry name" value="Aminotran_1_2"/>
    <property type="match status" value="1"/>
</dbReference>
<evidence type="ECO:0000256" key="1">
    <source>
        <dbReference type="ARBA" id="ARBA00001933"/>
    </source>
</evidence>
<evidence type="ECO:0000313" key="5">
    <source>
        <dbReference type="EMBL" id="KIY94822.1"/>
    </source>
</evidence>
<evidence type="ECO:0000259" key="4">
    <source>
        <dbReference type="Pfam" id="PF00155"/>
    </source>
</evidence>
<dbReference type="Gene3D" id="3.90.1150.10">
    <property type="entry name" value="Aspartate Aminotransferase, domain 1"/>
    <property type="match status" value="1"/>
</dbReference>
<dbReference type="Proteomes" id="UP000054498">
    <property type="component" value="Unassembled WGS sequence"/>
</dbReference>
<accession>A0A0D2J4F9</accession>
<dbReference type="AlphaFoldDB" id="A0A0D2J4F9"/>
<dbReference type="GO" id="GO:0030170">
    <property type="term" value="F:pyridoxal phosphate binding"/>
    <property type="evidence" value="ECO:0007669"/>
    <property type="project" value="InterPro"/>
</dbReference>
<dbReference type="EC" id="2.3.1.47" evidence="5"/>
<protein>
    <submittedName>
        <fullName evidence="5">8-amino-7-oxononanoate synthase</fullName>
        <ecNumber evidence="5">2.3.1.47</ecNumber>
    </submittedName>
</protein>
<dbReference type="RefSeq" id="XP_013893842.1">
    <property type="nucleotide sequence ID" value="XM_014038388.1"/>
</dbReference>
<keyword evidence="3" id="KW-0663">Pyridoxal phosphate</keyword>
<keyword evidence="5" id="KW-0012">Acyltransferase</keyword>
<dbReference type="InterPro" id="IPR004839">
    <property type="entry name" value="Aminotransferase_I/II_large"/>
</dbReference>
<gene>
    <name evidence="5" type="ORF">MNEG_13141</name>
</gene>
<dbReference type="SUPFAM" id="SSF53383">
    <property type="entry name" value="PLP-dependent transferases"/>
    <property type="match status" value="1"/>
</dbReference>
<keyword evidence="6" id="KW-1185">Reference proteome</keyword>
<dbReference type="PANTHER" id="PTHR13693:SF100">
    <property type="entry name" value="8-AMINO-7-OXONONANOATE SYNTHASE"/>
    <property type="match status" value="1"/>
</dbReference>
<sequence>MLAGFGAAQAQAHMGLVGGRPARIAERAAALTASLSAMDAAGANGAFVTILTTDAASREAVVRTHAGEERAVLNAGSMDYLGLSQHPAVVAAVTDAVSEHGSCLTNSRALCGSGGVHRELEAELAGYFGKEAALLMPAGWLACAAPLKGLAKPCDVIFIDAHAHDSLAAGAKLSGARVVRFRTGDAAHLESLLKTHRAGAADALIVTEYVFSVDGRVMDVASFRRLADEHGCLLVVDVAHGLGTVSTLLDDVRAADLVVGTFSKTLVSQGGFVVASRPLINYLSAYGFVFTASLATPSAAAALAALRVLRDEPWRVAALERNVAAARARLRARGCRVAERGGPLLHVVAGDGGDGTAMAAWRAVFEGGLYVHPVLFPMAARGSGGLRVTLGAGMDAAALDTLVDVVAAAAVAVATPGQAPEGGAATLTAAH</sequence>
<evidence type="ECO:0000313" key="6">
    <source>
        <dbReference type="Proteomes" id="UP000054498"/>
    </source>
</evidence>